<evidence type="ECO:0000313" key="8">
    <source>
        <dbReference type="EMBL" id="MXQ13195.1"/>
    </source>
</evidence>
<dbReference type="Gene3D" id="3.40.50.1360">
    <property type="match status" value="1"/>
</dbReference>
<evidence type="ECO:0000256" key="1">
    <source>
        <dbReference type="ARBA" id="ARBA00000832"/>
    </source>
</evidence>
<evidence type="ECO:0000256" key="3">
    <source>
        <dbReference type="ARBA" id="ARBA00004961"/>
    </source>
</evidence>
<dbReference type="InterPro" id="IPR037171">
    <property type="entry name" value="NagB/RpiA_transferase-like"/>
</dbReference>
<evidence type="ECO:0000256" key="4">
    <source>
        <dbReference type="ARBA" id="ARBA00010662"/>
    </source>
</evidence>
<comment type="caution">
    <text evidence="8">The sequence shown here is derived from an EMBL/GenBank/DDBJ whole genome shotgun (WGS) entry which is preliminary data.</text>
</comment>
<dbReference type="PANTHER" id="PTHR11054:SF0">
    <property type="entry name" value="6-PHOSPHOGLUCONOLACTONASE"/>
    <property type="match status" value="1"/>
</dbReference>
<dbReference type="OrthoDB" id="9810967at2"/>
<proteinExistence type="inferred from homology"/>
<comment type="catalytic activity">
    <reaction evidence="1">
        <text>6-phospho-D-glucono-1,5-lactone + H2O = 6-phospho-D-gluconate + H(+)</text>
        <dbReference type="Rhea" id="RHEA:12556"/>
        <dbReference type="ChEBI" id="CHEBI:15377"/>
        <dbReference type="ChEBI" id="CHEBI:15378"/>
        <dbReference type="ChEBI" id="CHEBI:57955"/>
        <dbReference type="ChEBI" id="CHEBI:58759"/>
        <dbReference type="EC" id="3.1.1.31"/>
    </reaction>
</comment>
<evidence type="ECO:0000256" key="6">
    <source>
        <dbReference type="ARBA" id="ARBA00020337"/>
    </source>
</evidence>
<dbReference type="Proteomes" id="UP000436483">
    <property type="component" value="Unassembled WGS sequence"/>
</dbReference>
<accession>A0A7X3MUG0</accession>
<dbReference type="InterPro" id="IPR005900">
    <property type="entry name" value="6-phosphogluconolactonase_DevB"/>
</dbReference>
<evidence type="ECO:0000256" key="2">
    <source>
        <dbReference type="ARBA" id="ARBA00002681"/>
    </source>
</evidence>
<dbReference type="GO" id="GO:0006098">
    <property type="term" value="P:pentose-phosphate shunt"/>
    <property type="evidence" value="ECO:0007669"/>
    <property type="project" value="UniProtKB-UniPathway"/>
</dbReference>
<dbReference type="EMBL" id="WURB01000013">
    <property type="protein sequence ID" value="MXQ13195.1"/>
    <property type="molecule type" value="Genomic_DNA"/>
</dbReference>
<evidence type="ECO:0000313" key="9">
    <source>
        <dbReference type="Proteomes" id="UP000436483"/>
    </source>
</evidence>
<organism evidence="8 9">
    <name type="scientific">Microvirga makkahensis</name>
    <dbReference type="NCBI Taxonomy" id="1128670"/>
    <lineage>
        <taxon>Bacteria</taxon>
        <taxon>Pseudomonadati</taxon>
        <taxon>Pseudomonadota</taxon>
        <taxon>Alphaproteobacteria</taxon>
        <taxon>Hyphomicrobiales</taxon>
        <taxon>Methylobacteriaceae</taxon>
        <taxon>Microvirga</taxon>
    </lineage>
</organism>
<dbReference type="UniPathway" id="UPA00115">
    <property type="reaction ID" value="UER00409"/>
</dbReference>
<keyword evidence="9" id="KW-1185">Reference proteome</keyword>
<protein>
    <recommendedName>
        <fullName evidence="6">6-phosphogluconolactonase</fullName>
        <ecNumber evidence="5">3.1.1.31</ecNumber>
    </recommendedName>
</protein>
<dbReference type="InterPro" id="IPR039104">
    <property type="entry name" value="6PGL"/>
</dbReference>
<dbReference type="GO" id="GO:0017057">
    <property type="term" value="F:6-phosphogluconolactonase activity"/>
    <property type="evidence" value="ECO:0007669"/>
    <property type="project" value="UniProtKB-EC"/>
</dbReference>
<dbReference type="InterPro" id="IPR006148">
    <property type="entry name" value="Glc/Gal-6P_isomerase"/>
</dbReference>
<evidence type="ECO:0000256" key="5">
    <source>
        <dbReference type="ARBA" id="ARBA00013198"/>
    </source>
</evidence>
<comment type="function">
    <text evidence="2">Hydrolysis of 6-phosphogluconolactone to 6-phosphogluconate.</text>
</comment>
<name>A0A7X3MUG0_9HYPH</name>
<reference evidence="8 9" key="2">
    <citation type="submission" date="2020-01" db="EMBL/GenBank/DDBJ databases">
        <title>Microvirga sp. nov., an arsenate reduction bacterium isolated from Tibet hotspring sediments.</title>
        <authorList>
            <person name="Xian W.-D."/>
            <person name="Li W.-J."/>
        </authorList>
    </citation>
    <scope>NUCLEOTIDE SEQUENCE [LARGE SCALE GENOMIC DNA]</scope>
    <source>
        <strain evidence="8 9">KCTC 23863</strain>
    </source>
</reference>
<gene>
    <name evidence="8" type="ORF">GR328_17335</name>
</gene>
<comment type="pathway">
    <text evidence="3">Carbohydrate degradation; pentose phosphate pathway; D-ribulose 5-phosphate from D-glucose 6-phosphate (oxidative stage): step 2/3.</text>
</comment>
<dbReference type="GO" id="GO:0005975">
    <property type="term" value="P:carbohydrate metabolic process"/>
    <property type="evidence" value="ECO:0007669"/>
    <property type="project" value="InterPro"/>
</dbReference>
<dbReference type="RefSeq" id="WP_160885920.1">
    <property type="nucleotide sequence ID" value="NZ_WURB01000013.1"/>
</dbReference>
<dbReference type="EC" id="3.1.1.31" evidence="5"/>
<dbReference type="CDD" id="cd01400">
    <property type="entry name" value="6PGL"/>
    <property type="match status" value="1"/>
</dbReference>
<dbReference type="SUPFAM" id="SSF100950">
    <property type="entry name" value="NagB/RpiA/CoA transferase-like"/>
    <property type="match status" value="1"/>
</dbReference>
<reference evidence="8 9" key="1">
    <citation type="submission" date="2019-12" db="EMBL/GenBank/DDBJ databases">
        <authorList>
            <person name="Yuan C.-G."/>
        </authorList>
    </citation>
    <scope>NUCLEOTIDE SEQUENCE [LARGE SCALE GENOMIC DNA]</scope>
    <source>
        <strain evidence="8 9">KCTC 23863</strain>
    </source>
</reference>
<dbReference type="AlphaFoldDB" id="A0A7X3MUG0"/>
<evidence type="ECO:0000259" key="7">
    <source>
        <dbReference type="Pfam" id="PF01182"/>
    </source>
</evidence>
<sequence>MNAIPVTLAGATTLTRVSERLAADLAAILRQAVGERGHASLAVPGGTTPREFLTALGRCDLPWPQITVMPTDERDVAPDDMRSNERMIRECLPLASDGYAPLRADGRPLEDAAMELGNRLAPLLPLDAVVVGMGADTHIASLFPGDPRLGRNERGALPPVVPSYPAGLEPRLSLAPSPLAAARWKALLISGDEKRSALTAALETKDPVAHPVCLLFESGASPRVYWAE</sequence>
<feature type="domain" description="Glucosamine/galactosamine-6-phosphate isomerase" evidence="7">
    <location>
        <begin position="16"/>
        <end position="215"/>
    </location>
</feature>
<dbReference type="PANTHER" id="PTHR11054">
    <property type="entry name" value="6-PHOSPHOGLUCONOLACTONASE"/>
    <property type="match status" value="1"/>
</dbReference>
<dbReference type="Pfam" id="PF01182">
    <property type="entry name" value="Glucosamine_iso"/>
    <property type="match status" value="1"/>
</dbReference>
<comment type="similarity">
    <text evidence="4">Belongs to the glucosamine/galactosamine-6-phosphate isomerase family. 6-phosphogluconolactonase subfamily.</text>
</comment>